<dbReference type="Pfam" id="PF13510">
    <property type="entry name" value="Fer2_4"/>
    <property type="match status" value="1"/>
</dbReference>
<gene>
    <name evidence="7" type="ordered locus">Veis_4048</name>
</gene>
<accession>A1WQ46</accession>
<feature type="domain" description="Aminomethyltransferase C-terminal" evidence="5">
    <location>
        <begin position="912"/>
        <end position="997"/>
    </location>
</feature>
<dbReference type="InterPro" id="IPR006277">
    <property type="entry name" value="Sarcosine_oxidase_asu"/>
</dbReference>
<dbReference type="SUPFAM" id="SSF103025">
    <property type="entry name" value="Folate-binding domain"/>
    <property type="match status" value="1"/>
</dbReference>
<dbReference type="InterPro" id="IPR041854">
    <property type="entry name" value="BFD-like_2Fe2S-bd_dom_sf"/>
</dbReference>
<dbReference type="eggNOG" id="COG0404">
    <property type="taxonomic scope" value="Bacteria"/>
</dbReference>
<comment type="similarity">
    <text evidence="1">Belongs to the GcvT family.</text>
</comment>
<dbReference type="Pfam" id="PF07992">
    <property type="entry name" value="Pyr_redox_2"/>
    <property type="match status" value="1"/>
</dbReference>
<dbReference type="PRINTS" id="PR00411">
    <property type="entry name" value="PNDRDTASEI"/>
</dbReference>
<dbReference type="HOGENOM" id="CLU_011963_0_0_4"/>
<dbReference type="PANTHER" id="PTHR43757:SF2">
    <property type="entry name" value="AMINOMETHYLTRANSFERASE, MITOCHONDRIAL"/>
    <property type="match status" value="1"/>
</dbReference>
<evidence type="ECO:0000256" key="2">
    <source>
        <dbReference type="ARBA" id="ARBA00023002"/>
    </source>
</evidence>
<dbReference type="NCBIfam" id="TIGR01372">
    <property type="entry name" value="soxA"/>
    <property type="match status" value="1"/>
</dbReference>
<dbReference type="PANTHER" id="PTHR43757">
    <property type="entry name" value="AMINOMETHYLTRANSFERASE"/>
    <property type="match status" value="1"/>
</dbReference>
<name>A1WQ46_VEREI</name>
<dbReference type="STRING" id="391735.Veis_4048"/>
<evidence type="ECO:0000313" key="8">
    <source>
        <dbReference type="Proteomes" id="UP000000374"/>
    </source>
</evidence>
<dbReference type="InterPro" id="IPR027266">
    <property type="entry name" value="TrmE/GcvT-like"/>
</dbReference>
<dbReference type="RefSeq" id="WP_011811740.1">
    <property type="nucleotide sequence ID" value="NC_008786.1"/>
</dbReference>
<keyword evidence="8" id="KW-1185">Reference proteome</keyword>
<keyword evidence="7" id="KW-0808">Transferase</keyword>
<dbReference type="InterPro" id="IPR023753">
    <property type="entry name" value="FAD/NAD-binding_dom"/>
</dbReference>
<proteinExistence type="inferred from homology"/>
<dbReference type="eggNOG" id="COG0446">
    <property type="taxonomic scope" value="Bacteria"/>
</dbReference>
<dbReference type="Proteomes" id="UP000000374">
    <property type="component" value="Chromosome"/>
</dbReference>
<dbReference type="GeneID" id="76462394"/>
<keyword evidence="2" id="KW-0560">Oxidoreductase</keyword>
<dbReference type="OrthoDB" id="5287468at2"/>
<dbReference type="InterPro" id="IPR042204">
    <property type="entry name" value="2Fe-2S-bd_N"/>
</dbReference>
<evidence type="ECO:0000259" key="3">
    <source>
        <dbReference type="Pfam" id="PF01571"/>
    </source>
</evidence>
<dbReference type="KEGG" id="vei:Veis_4048"/>
<dbReference type="SUPFAM" id="SSF51905">
    <property type="entry name" value="FAD/NAD(P)-binding domain"/>
    <property type="match status" value="1"/>
</dbReference>
<evidence type="ECO:0000256" key="1">
    <source>
        <dbReference type="ARBA" id="ARBA00008609"/>
    </source>
</evidence>
<dbReference type="InterPro" id="IPR028896">
    <property type="entry name" value="GcvT/YgfZ/DmdA"/>
</dbReference>
<evidence type="ECO:0000259" key="4">
    <source>
        <dbReference type="Pfam" id="PF07992"/>
    </source>
</evidence>
<dbReference type="Gene3D" id="3.30.1360.120">
    <property type="entry name" value="Probable tRNA modification gtpase trme, domain 1"/>
    <property type="match status" value="1"/>
</dbReference>
<dbReference type="PIRSF" id="PIRSF037980">
    <property type="entry name" value="SoxA"/>
    <property type="match status" value="1"/>
</dbReference>
<dbReference type="SUPFAM" id="SSF101790">
    <property type="entry name" value="Aminomethyltransferase beta-barrel domain"/>
    <property type="match status" value="1"/>
</dbReference>
<evidence type="ECO:0000259" key="6">
    <source>
        <dbReference type="Pfam" id="PF17806"/>
    </source>
</evidence>
<reference evidence="8" key="1">
    <citation type="submission" date="2006-12" db="EMBL/GenBank/DDBJ databases">
        <title>Complete sequence of chromosome 1 of Verminephrobacter eiseniae EF01-2.</title>
        <authorList>
            <person name="Copeland A."/>
            <person name="Lucas S."/>
            <person name="Lapidus A."/>
            <person name="Barry K."/>
            <person name="Detter J.C."/>
            <person name="Glavina del Rio T."/>
            <person name="Dalin E."/>
            <person name="Tice H."/>
            <person name="Pitluck S."/>
            <person name="Chertkov O."/>
            <person name="Brettin T."/>
            <person name="Bruce D."/>
            <person name="Han C."/>
            <person name="Tapia R."/>
            <person name="Gilna P."/>
            <person name="Schmutz J."/>
            <person name="Larimer F."/>
            <person name="Land M."/>
            <person name="Hauser L."/>
            <person name="Kyrpides N."/>
            <person name="Kim E."/>
            <person name="Stahl D."/>
            <person name="Richardson P."/>
        </authorList>
    </citation>
    <scope>NUCLEOTIDE SEQUENCE [LARGE SCALE GENOMIC DNA]</scope>
    <source>
        <strain evidence="8">EF01-2</strain>
    </source>
</reference>
<dbReference type="GO" id="GO:0008115">
    <property type="term" value="F:sarcosine oxidase activity"/>
    <property type="evidence" value="ECO:0007669"/>
    <property type="project" value="InterPro"/>
</dbReference>
<feature type="domain" description="FAD/NAD(P)-binding" evidence="4">
    <location>
        <begin position="171"/>
        <end position="425"/>
    </location>
</feature>
<feature type="domain" description="SoxA A3" evidence="6">
    <location>
        <begin position="522"/>
        <end position="605"/>
    </location>
</feature>
<protein>
    <submittedName>
        <fullName evidence="7">Sarcosine oxidase, alpha subunit family</fullName>
        <ecNumber evidence="7">2.1.2.10</ecNumber>
    </submittedName>
</protein>
<dbReference type="Pfam" id="PF01571">
    <property type="entry name" value="GCV_T"/>
    <property type="match status" value="1"/>
</dbReference>
<sequence>MSGTRVRQPAARIDGSRQLRFSFNGRDYTGHPGDTLASALLAQGVRCVARSFKYGRPRGIIGAGAEEPNALVQLGVGALTTPNVKATQAELYEGLVAHSTSGWPALAFDLKSLLGRGARSMMPAGFYGKTFKWPRRLWPLYEAVLRRCAGWGAAPGLPDPERYDHLHHHVDVLVVGAGACGLLAALQAGQAGLKTLLLDEQNELGGWLLSDPRARIDGRDGPAYIRSVQSALAGLPQVRVLTRTTAFGMYEHNLVQAVELVQDHIAPAERQAHLPRQRLHKIRARQVVLATGAIERPLVFGNNDLPGVMTVSAGQTFLQRYGVRVGQRVVICGTSDLIHDCAEDLAQAGARVVVADVRHGVTARSSAYQVLGGHGIARAMGRGHVKSAHLVPLHATREEATSAGRHVACDVVLSSGGLSPTVHLFCHDGSRPLWDDAAAAFVAPGTGRPGVACVGAVTGAFELPAALAQTTQAMHRVLAACGRQRSLQTPVCPPPPQRRAARPMFLMPSCCASDGKRAKLHAKAFVDYQNDVTAADIGLAVRENYHSIEHVKRYTALGFGTDQGKLSNVNGVVLTARALQRPVGEVGTTTYRPAYTPVSLGALAGTMVQDCFDPSRYTALHEAHVARGAALEPVGQWLRPWYFARAGEDLRAAVNRECLAARHGVALMDASTLGKIQIDGPDAREFLNRIYANAWSQLAVGKCRYGLMLDENGMVMDDGVTACITPRQFYMTTTTGGAARVLNWLERWHQTEWPELKVWMTSVTDHWTTIALVGPKARTVLARLCPDIDLRADSFQFMDWRAGTVHGLPARVFRISFSGELAYELNVESGYGHALWEAVMAAGAEFDITPYGTETMHVLRAEKGFIIVGQDTDGSISPLDLGMGWAVGMKKTYSFLGKRSLARSDTARDDRKQWVGLLTQDPSVVLPEGAQIMDSARTGAHNRMLGHVTSSYHSAFLGRSIALAVVAAGRQRIGQTLYAHAHGRATAAQVVGSVFVDPKGERQNV</sequence>
<dbReference type="GO" id="GO:0004047">
    <property type="term" value="F:aminomethyltransferase activity"/>
    <property type="evidence" value="ECO:0007669"/>
    <property type="project" value="UniProtKB-EC"/>
</dbReference>
<dbReference type="AlphaFoldDB" id="A1WQ46"/>
<dbReference type="EMBL" id="CP000542">
    <property type="protein sequence ID" value="ABM59753.1"/>
    <property type="molecule type" value="Genomic_DNA"/>
</dbReference>
<dbReference type="EC" id="2.1.2.10" evidence="7"/>
<evidence type="ECO:0000313" key="7">
    <source>
        <dbReference type="EMBL" id="ABM59753.1"/>
    </source>
</evidence>
<evidence type="ECO:0000259" key="5">
    <source>
        <dbReference type="Pfam" id="PF08669"/>
    </source>
</evidence>
<organism evidence="7 8">
    <name type="scientific">Verminephrobacter eiseniae (strain EF01-2)</name>
    <dbReference type="NCBI Taxonomy" id="391735"/>
    <lineage>
        <taxon>Bacteria</taxon>
        <taxon>Pseudomonadati</taxon>
        <taxon>Pseudomonadota</taxon>
        <taxon>Betaproteobacteria</taxon>
        <taxon>Burkholderiales</taxon>
        <taxon>Comamonadaceae</taxon>
        <taxon>Verminephrobacter</taxon>
    </lineage>
</organism>
<dbReference type="InterPro" id="IPR036188">
    <property type="entry name" value="FAD/NAD-bd_sf"/>
</dbReference>
<dbReference type="PRINTS" id="PR00368">
    <property type="entry name" value="FADPNR"/>
</dbReference>
<dbReference type="Gene3D" id="1.10.10.1100">
    <property type="entry name" value="BFD-like [2Fe-2S]-binding domain"/>
    <property type="match status" value="1"/>
</dbReference>
<dbReference type="Gene3D" id="3.10.20.440">
    <property type="entry name" value="2Fe-2S iron-sulphur cluster binding domain, sarcosine oxidase, alpha subunit, N-terminal domain"/>
    <property type="match status" value="1"/>
</dbReference>
<dbReference type="GO" id="GO:0046653">
    <property type="term" value="P:tetrahydrofolate metabolic process"/>
    <property type="evidence" value="ECO:0007669"/>
    <property type="project" value="InterPro"/>
</dbReference>
<dbReference type="InterPro" id="IPR013977">
    <property type="entry name" value="GcvT_C"/>
</dbReference>
<dbReference type="InterPro" id="IPR006222">
    <property type="entry name" value="GCVT_N"/>
</dbReference>
<dbReference type="InterPro" id="IPR041117">
    <property type="entry name" value="SoxA_A3"/>
</dbReference>
<dbReference type="Pfam" id="PF17806">
    <property type="entry name" value="SO_alpha_A3"/>
    <property type="match status" value="1"/>
</dbReference>
<dbReference type="Gene3D" id="3.50.50.60">
    <property type="entry name" value="FAD/NAD(P)-binding domain"/>
    <property type="match status" value="1"/>
</dbReference>
<dbReference type="Pfam" id="PF08669">
    <property type="entry name" value="GCV_T_C"/>
    <property type="match status" value="1"/>
</dbReference>
<feature type="domain" description="GCVT N-terminal" evidence="3">
    <location>
        <begin position="620"/>
        <end position="891"/>
    </location>
</feature>
<dbReference type="InterPro" id="IPR029043">
    <property type="entry name" value="GcvT/YgfZ_C"/>
</dbReference>